<dbReference type="EMBL" id="CP022163">
    <property type="protein sequence ID" value="ATB30068.1"/>
    <property type="molecule type" value="Genomic_DNA"/>
</dbReference>
<accession>A0A250IFN2</accession>
<evidence type="ECO:0000256" key="3">
    <source>
        <dbReference type="SAM" id="SignalP"/>
    </source>
</evidence>
<feature type="transmembrane region" description="Helical" evidence="2">
    <location>
        <begin position="116"/>
        <end position="141"/>
    </location>
</feature>
<protein>
    <recommendedName>
        <fullName evidence="6">Lipoprotein</fullName>
    </recommendedName>
</protein>
<keyword evidence="2" id="KW-1133">Transmembrane helix</keyword>
<dbReference type="KEGG" id="mbd:MEBOL_003523"/>
<evidence type="ECO:0008006" key="6">
    <source>
        <dbReference type="Google" id="ProtNLM"/>
    </source>
</evidence>
<dbReference type="Proteomes" id="UP000217289">
    <property type="component" value="Chromosome"/>
</dbReference>
<dbReference type="OrthoDB" id="5383101at2"/>
<gene>
    <name evidence="4" type="ORF">MEBOL_003523</name>
</gene>
<sequence>MGPPSTTLPRLVSLLVSLLVAPVARAEPPPDDPASDAPTRDSARAEAGTGGGGFTTQKREPDLGPQRPRGWRPVTQKPQTPLDAPVSPGAWAVYGSLTALPLGGVYGASRLGGERLWVTAAETVAGGVLGSLPGSLLFLQPPEAGGRWTEPDVAAFGAGLVLTPPMAALGTWGLGELAFGGSQERGRAFLGALGGAAAGTLLGVAMHGLMEEVVGNRETLQGFRKYVTLGFIGSGATLGYQWAGGGARPRGR</sequence>
<feature type="signal peptide" evidence="3">
    <location>
        <begin position="1"/>
        <end position="26"/>
    </location>
</feature>
<keyword evidence="2" id="KW-0472">Membrane</keyword>
<keyword evidence="3" id="KW-0732">Signal</keyword>
<evidence type="ECO:0000313" key="4">
    <source>
        <dbReference type="EMBL" id="ATB30068.1"/>
    </source>
</evidence>
<feature type="transmembrane region" description="Helical" evidence="2">
    <location>
        <begin position="91"/>
        <end position="109"/>
    </location>
</feature>
<keyword evidence="2" id="KW-0812">Transmembrane</keyword>
<proteinExistence type="predicted"/>
<feature type="chain" id="PRO_5011992907" description="Lipoprotein" evidence="3">
    <location>
        <begin position="27"/>
        <end position="252"/>
    </location>
</feature>
<evidence type="ECO:0000256" key="1">
    <source>
        <dbReference type="SAM" id="MobiDB-lite"/>
    </source>
</evidence>
<feature type="transmembrane region" description="Helical" evidence="2">
    <location>
        <begin position="226"/>
        <end position="243"/>
    </location>
</feature>
<keyword evidence="5" id="KW-1185">Reference proteome</keyword>
<feature type="transmembrane region" description="Helical" evidence="2">
    <location>
        <begin position="153"/>
        <end position="175"/>
    </location>
</feature>
<organism evidence="4 5">
    <name type="scientific">Melittangium boletus DSM 14713</name>
    <dbReference type="NCBI Taxonomy" id="1294270"/>
    <lineage>
        <taxon>Bacteria</taxon>
        <taxon>Pseudomonadati</taxon>
        <taxon>Myxococcota</taxon>
        <taxon>Myxococcia</taxon>
        <taxon>Myxococcales</taxon>
        <taxon>Cystobacterineae</taxon>
        <taxon>Archangiaceae</taxon>
        <taxon>Melittangium</taxon>
    </lineage>
</organism>
<evidence type="ECO:0000256" key="2">
    <source>
        <dbReference type="SAM" id="Phobius"/>
    </source>
</evidence>
<dbReference type="AlphaFoldDB" id="A0A250IFN2"/>
<feature type="transmembrane region" description="Helical" evidence="2">
    <location>
        <begin position="187"/>
        <end position="206"/>
    </location>
</feature>
<reference evidence="4 5" key="1">
    <citation type="submission" date="2017-06" db="EMBL/GenBank/DDBJ databases">
        <authorList>
            <person name="Kim H.J."/>
            <person name="Triplett B.A."/>
        </authorList>
    </citation>
    <scope>NUCLEOTIDE SEQUENCE [LARGE SCALE GENOMIC DNA]</scope>
    <source>
        <strain evidence="4 5">DSM 14713</strain>
    </source>
</reference>
<name>A0A250IFN2_9BACT</name>
<evidence type="ECO:0000313" key="5">
    <source>
        <dbReference type="Proteomes" id="UP000217289"/>
    </source>
</evidence>
<feature type="region of interest" description="Disordered" evidence="1">
    <location>
        <begin position="24"/>
        <end position="83"/>
    </location>
</feature>